<feature type="transmembrane region" description="Helical" evidence="1">
    <location>
        <begin position="327"/>
        <end position="347"/>
    </location>
</feature>
<dbReference type="AlphaFoldDB" id="A0A7Y9YE37"/>
<reference evidence="3 4" key="1">
    <citation type="submission" date="2020-07" db="EMBL/GenBank/DDBJ databases">
        <title>Sequencing the genomes of 1000 actinobacteria strains.</title>
        <authorList>
            <person name="Klenk H.-P."/>
        </authorList>
    </citation>
    <scope>NUCLEOTIDE SEQUENCE [LARGE SCALE GENOMIC DNA]</scope>
    <source>
        <strain evidence="3 4">DSM 18248</strain>
    </source>
</reference>
<keyword evidence="1" id="KW-0472">Membrane</keyword>
<keyword evidence="1" id="KW-1133">Transmembrane helix</keyword>
<dbReference type="InterPro" id="IPR050879">
    <property type="entry name" value="Acyltransferase_3"/>
</dbReference>
<dbReference type="Pfam" id="PF01757">
    <property type="entry name" value="Acyl_transf_3"/>
    <property type="match status" value="1"/>
</dbReference>
<dbReference type="PANTHER" id="PTHR23028">
    <property type="entry name" value="ACETYLTRANSFERASE"/>
    <property type="match status" value="1"/>
</dbReference>
<dbReference type="Proteomes" id="UP000537326">
    <property type="component" value="Unassembled WGS sequence"/>
</dbReference>
<evidence type="ECO:0000313" key="4">
    <source>
        <dbReference type="Proteomes" id="UP000537326"/>
    </source>
</evidence>
<protein>
    <submittedName>
        <fullName evidence="3">Peptidoglycan/LPS O-acetylase OafA/YrhL</fullName>
    </submittedName>
</protein>
<feature type="transmembrane region" description="Helical" evidence="1">
    <location>
        <begin position="181"/>
        <end position="203"/>
    </location>
</feature>
<accession>A0A7Y9YE37</accession>
<gene>
    <name evidence="3" type="ORF">BKA05_002031</name>
</gene>
<evidence type="ECO:0000256" key="1">
    <source>
        <dbReference type="SAM" id="Phobius"/>
    </source>
</evidence>
<feature type="transmembrane region" description="Helical" evidence="1">
    <location>
        <begin position="60"/>
        <end position="80"/>
    </location>
</feature>
<keyword evidence="4" id="KW-1185">Reference proteome</keyword>
<feature type="transmembrane region" description="Helical" evidence="1">
    <location>
        <begin position="100"/>
        <end position="118"/>
    </location>
</feature>
<feature type="transmembrane region" description="Helical" evidence="1">
    <location>
        <begin position="215"/>
        <end position="234"/>
    </location>
</feature>
<comment type="caution">
    <text evidence="3">The sequence shown here is derived from an EMBL/GenBank/DDBJ whole genome shotgun (WGS) entry which is preliminary data.</text>
</comment>
<dbReference type="EMBL" id="JACBZI010000001">
    <property type="protein sequence ID" value="NYI10516.1"/>
    <property type="molecule type" value="Genomic_DNA"/>
</dbReference>
<feature type="transmembrane region" description="Helical" evidence="1">
    <location>
        <begin position="158"/>
        <end position="174"/>
    </location>
</feature>
<feature type="transmembrane region" description="Helical" evidence="1">
    <location>
        <begin position="359"/>
        <end position="381"/>
    </location>
</feature>
<proteinExistence type="predicted"/>
<evidence type="ECO:0000259" key="2">
    <source>
        <dbReference type="Pfam" id="PF01757"/>
    </source>
</evidence>
<feature type="transmembrane region" description="Helical" evidence="1">
    <location>
        <begin position="255"/>
        <end position="278"/>
    </location>
</feature>
<dbReference type="InterPro" id="IPR002656">
    <property type="entry name" value="Acyl_transf_3_dom"/>
</dbReference>
<keyword evidence="1" id="KW-0812">Transmembrane</keyword>
<organism evidence="3 4">
    <name type="scientific">Nocardioides marinus</name>
    <dbReference type="NCBI Taxonomy" id="374514"/>
    <lineage>
        <taxon>Bacteria</taxon>
        <taxon>Bacillati</taxon>
        <taxon>Actinomycetota</taxon>
        <taxon>Actinomycetes</taxon>
        <taxon>Propionibacteriales</taxon>
        <taxon>Nocardioidaceae</taxon>
        <taxon>Nocardioides</taxon>
    </lineage>
</organism>
<feature type="transmembrane region" description="Helical" evidence="1">
    <location>
        <begin position="290"/>
        <end position="306"/>
    </location>
</feature>
<dbReference type="GO" id="GO:0016747">
    <property type="term" value="F:acyltransferase activity, transferring groups other than amino-acyl groups"/>
    <property type="evidence" value="ECO:0007669"/>
    <property type="project" value="InterPro"/>
</dbReference>
<dbReference type="GO" id="GO:0009103">
    <property type="term" value="P:lipopolysaccharide biosynthetic process"/>
    <property type="evidence" value="ECO:0007669"/>
    <property type="project" value="TreeGrafter"/>
</dbReference>
<feature type="domain" description="Acyltransferase 3" evidence="2">
    <location>
        <begin position="24"/>
        <end position="374"/>
    </location>
</feature>
<sequence length="415" mass="44141">MSMPVDSGLGVETPPETGTTFPHVDTLRAVGALAVLTTHVGFWSASYGTNGTVGALLARLDVGVALFFTLSGFLLSRGWLARAAVGRPAPGTGHYLWKRALRILPVYVVTATLALALVEANRGLGWGDRVATYLLASTLVDVSFPAGLTHMWSLAVELHFYLLLPLLMLIGVGRRLRTPRVVALLVVLTALSAWWHLSGAAWALGDSLVATPQWLVGYLDWFAVGIGLALASVLHEQGRGGRVVAALRSLAAQPGVCWLLAGSLLLIATTPLAGPLVLDPPTDAEALTKNLLYAAIGGLVVLPAVLREVPSHPTAYDRVLLHPVARHLGFTSYGLFCLHVPVLHLLTSTTAWDVFTVDFWPLWFATLAVSLVAAELAYRLVERPALRLKGRHPLARRRAGSAATASAPSTGTSAR</sequence>
<evidence type="ECO:0000313" key="3">
    <source>
        <dbReference type="EMBL" id="NYI10516.1"/>
    </source>
</evidence>
<name>A0A7Y9YE37_9ACTN</name>
<dbReference type="PANTHER" id="PTHR23028:SF53">
    <property type="entry name" value="ACYL_TRANSF_3 DOMAIN-CONTAINING PROTEIN"/>
    <property type="match status" value="1"/>
</dbReference>
<dbReference type="GO" id="GO:0016020">
    <property type="term" value="C:membrane"/>
    <property type="evidence" value="ECO:0007669"/>
    <property type="project" value="TreeGrafter"/>
</dbReference>